<dbReference type="EMBL" id="OY288114">
    <property type="protein sequence ID" value="CAJ0880197.1"/>
    <property type="molecule type" value="Genomic_DNA"/>
</dbReference>
<dbReference type="InterPro" id="IPR000160">
    <property type="entry name" value="GGDEF_dom"/>
</dbReference>
<dbReference type="SUPFAM" id="SSF55073">
    <property type="entry name" value="Nucleotide cyclase"/>
    <property type="match status" value="1"/>
</dbReference>
<dbReference type="InterPro" id="IPR043128">
    <property type="entry name" value="Rev_trsase/Diguanyl_cyclase"/>
</dbReference>
<organism evidence="3">
    <name type="scientific">freshwater sediment metagenome</name>
    <dbReference type="NCBI Taxonomy" id="556182"/>
    <lineage>
        <taxon>unclassified sequences</taxon>
        <taxon>metagenomes</taxon>
        <taxon>ecological metagenomes</taxon>
    </lineage>
</organism>
<dbReference type="InterPro" id="IPR029787">
    <property type="entry name" value="Nucleotide_cyclase"/>
</dbReference>
<evidence type="ECO:0000259" key="2">
    <source>
        <dbReference type="PROSITE" id="PS50887"/>
    </source>
</evidence>
<keyword evidence="1" id="KW-1133">Transmembrane helix</keyword>
<proteinExistence type="predicted"/>
<feature type="transmembrane region" description="Helical" evidence="1">
    <location>
        <begin position="134"/>
        <end position="154"/>
    </location>
</feature>
<evidence type="ECO:0000256" key="1">
    <source>
        <dbReference type="SAM" id="Phobius"/>
    </source>
</evidence>
<feature type="transmembrane region" description="Helical" evidence="1">
    <location>
        <begin position="109"/>
        <end position="128"/>
    </location>
</feature>
<dbReference type="InterPro" id="IPR052163">
    <property type="entry name" value="DGC-Regulatory_Protein"/>
</dbReference>
<sequence length="398" mass="42286">MVEVLQFPFRASFEKARELVSDPMDAAAATRFRDEQFAVLRRNTPGVMAANFGNDFALLATLSDTPLALEGAVWTASVAVVCGFLYLRARRRPGPRRPGAQPMATGRRAVFNALILGLLWAAPPILFFPAARPGAQLMIVALTAGMLFGGAFALARTPLAAAAFALPIALSSATTLLVGADADHARLAIVLCIYVAVLGRCVFSEADRFKAQILAQVAAEHLARTDPLTGLPNRRAFIDAMERELARKRRHGGSFLLLCVDFDRFKAINDELGHPAGDELLSQAAQRMRAAVRGADFVGRLGGDEFAVIATEIGSPETARLVAARIASCFEAPFTIAGRPVRCAVSVGGALGPRHGDDQQALFKSADVALYQAKAQGGGLRLFEPEADAEPAAHAMPA</sequence>
<evidence type="ECO:0000313" key="3">
    <source>
        <dbReference type="EMBL" id="CAJ0880197.1"/>
    </source>
</evidence>
<dbReference type="PANTHER" id="PTHR46663">
    <property type="entry name" value="DIGUANYLATE CYCLASE DGCT-RELATED"/>
    <property type="match status" value="1"/>
</dbReference>
<feature type="transmembrane region" description="Helical" evidence="1">
    <location>
        <begin position="185"/>
        <end position="203"/>
    </location>
</feature>
<keyword evidence="1" id="KW-0472">Membrane</keyword>
<dbReference type="Gene3D" id="3.30.70.270">
    <property type="match status" value="1"/>
</dbReference>
<dbReference type="CDD" id="cd01949">
    <property type="entry name" value="GGDEF"/>
    <property type="match status" value="1"/>
</dbReference>
<dbReference type="SMART" id="SM00267">
    <property type="entry name" value="GGDEF"/>
    <property type="match status" value="1"/>
</dbReference>
<gene>
    <name evidence="3" type="ORF">AMST5_03132</name>
</gene>
<dbReference type="NCBIfam" id="TIGR00254">
    <property type="entry name" value="GGDEF"/>
    <property type="match status" value="1"/>
</dbReference>
<accession>A0AA48M5U2</accession>
<dbReference type="PROSITE" id="PS50887">
    <property type="entry name" value="GGDEF"/>
    <property type="match status" value="1"/>
</dbReference>
<name>A0AA48M5U2_9ZZZZ</name>
<reference evidence="3" key="1">
    <citation type="submission" date="2023-07" db="EMBL/GenBank/DDBJ databases">
        <authorList>
            <person name="Pelsma A.J. K."/>
        </authorList>
    </citation>
    <scope>NUCLEOTIDE SEQUENCE</scope>
</reference>
<feature type="transmembrane region" description="Helical" evidence="1">
    <location>
        <begin position="71"/>
        <end position="89"/>
    </location>
</feature>
<dbReference type="Pfam" id="PF00990">
    <property type="entry name" value="GGDEF"/>
    <property type="match status" value="1"/>
</dbReference>
<protein>
    <recommendedName>
        <fullName evidence="2">GGDEF domain-containing protein</fullName>
    </recommendedName>
</protein>
<feature type="domain" description="GGDEF" evidence="2">
    <location>
        <begin position="253"/>
        <end position="386"/>
    </location>
</feature>
<dbReference type="FunFam" id="3.30.70.270:FF:000001">
    <property type="entry name" value="Diguanylate cyclase domain protein"/>
    <property type="match status" value="1"/>
</dbReference>
<dbReference type="PANTHER" id="PTHR46663:SF2">
    <property type="entry name" value="GGDEF DOMAIN-CONTAINING PROTEIN"/>
    <property type="match status" value="1"/>
</dbReference>
<keyword evidence="1" id="KW-0812">Transmembrane</keyword>
<dbReference type="AlphaFoldDB" id="A0AA48M5U2"/>
<feature type="transmembrane region" description="Helical" evidence="1">
    <location>
        <begin position="161"/>
        <end position="179"/>
    </location>
</feature>